<keyword evidence="1" id="KW-0812">Transmembrane</keyword>
<evidence type="ECO:0000256" key="1">
    <source>
        <dbReference type="SAM" id="Phobius"/>
    </source>
</evidence>
<protein>
    <submittedName>
        <fullName evidence="2">Uncharacterized protein</fullName>
    </submittedName>
</protein>
<sequence length="81" mass="9121">MATNSYKYDRESSAQTAPVMSTVDWLISLIILCIPIINLIMMLIWAFGENDNPNRSNFCKAYLLIIAVLMGLGVLYVIAYD</sequence>
<dbReference type="RefSeq" id="WP_100113085.1">
    <property type="nucleotide sequence ID" value="NZ_MDVB01000008.1"/>
</dbReference>
<dbReference type="Proteomes" id="UP000231293">
    <property type="component" value="Unassembled WGS sequence"/>
</dbReference>
<dbReference type="EMBL" id="MDVB01000008">
    <property type="protein sequence ID" value="PIT17981.1"/>
    <property type="molecule type" value="Genomic_DNA"/>
</dbReference>
<proteinExistence type="predicted"/>
<dbReference type="AlphaFoldDB" id="A0A2N9WW84"/>
<feature type="transmembrane region" description="Helical" evidence="1">
    <location>
        <begin position="59"/>
        <end position="79"/>
    </location>
</feature>
<reference evidence="2 3" key="1">
    <citation type="journal article" date="2017" name="MBio">
        <title>Type VI secretion-mediated competition in the bee gut microbiome.</title>
        <authorList>
            <person name="Steele M.I."/>
            <person name="Kwong W.K."/>
            <person name="Powell J.E."/>
            <person name="Whiteley M."/>
            <person name="Moran N.A."/>
        </authorList>
    </citation>
    <scope>NUCLEOTIDE SEQUENCE [LARGE SCALE GENOMIC DNA]</scope>
    <source>
        <strain evidence="2 3">App2-2</strain>
    </source>
</reference>
<feature type="transmembrane region" description="Helical" evidence="1">
    <location>
        <begin position="25"/>
        <end position="47"/>
    </location>
</feature>
<gene>
    <name evidence="2" type="ORF">BGI32_01560</name>
</gene>
<accession>A0A2N9WW84</accession>
<keyword evidence="1" id="KW-0472">Membrane</keyword>
<comment type="caution">
    <text evidence="2">The sequence shown here is derived from an EMBL/GenBank/DDBJ whole genome shotgun (WGS) entry which is preliminary data.</text>
</comment>
<keyword evidence="1" id="KW-1133">Transmembrane helix</keyword>
<evidence type="ECO:0000313" key="2">
    <source>
        <dbReference type="EMBL" id="PIT17981.1"/>
    </source>
</evidence>
<evidence type="ECO:0000313" key="3">
    <source>
        <dbReference type="Proteomes" id="UP000231293"/>
    </source>
</evidence>
<organism evidence="2 3">
    <name type="scientific">Snodgrassella alvi</name>
    <dbReference type="NCBI Taxonomy" id="1196083"/>
    <lineage>
        <taxon>Bacteria</taxon>
        <taxon>Pseudomonadati</taxon>
        <taxon>Pseudomonadota</taxon>
        <taxon>Betaproteobacteria</taxon>
        <taxon>Neisseriales</taxon>
        <taxon>Neisseriaceae</taxon>
        <taxon>Snodgrassella</taxon>
    </lineage>
</organism>
<name>A0A2N9WW84_9NEIS</name>